<evidence type="ECO:0000313" key="2">
    <source>
        <dbReference type="Proteomes" id="UP000326354"/>
    </source>
</evidence>
<dbReference type="KEGG" id="uam:UABAM_00184"/>
<evidence type="ECO:0000313" key="1">
    <source>
        <dbReference type="EMBL" id="BBM81844.1"/>
    </source>
</evidence>
<dbReference type="Proteomes" id="UP000326354">
    <property type="component" value="Chromosome"/>
</dbReference>
<organism evidence="1 2">
    <name type="scientific">Uabimicrobium amorphum</name>
    <dbReference type="NCBI Taxonomy" id="2596890"/>
    <lineage>
        <taxon>Bacteria</taxon>
        <taxon>Pseudomonadati</taxon>
        <taxon>Planctomycetota</taxon>
        <taxon>Candidatus Uabimicrobiia</taxon>
        <taxon>Candidatus Uabimicrobiales</taxon>
        <taxon>Candidatus Uabimicrobiaceae</taxon>
        <taxon>Candidatus Uabimicrobium</taxon>
    </lineage>
</organism>
<dbReference type="EMBL" id="AP019860">
    <property type="protein sequence ID" value="BBM81844.1"/>
    <property type="molecule type" value="Genomic_DNA"/>
</dbReference>
<dbReference type="RefSeq" id="WP_151966109.1">
    <property type="nucleotide sequence ID" value="NZ_AP019860.1"/>
</dbReference>
<keyword evidence="2" id="KW-1185">Reference proteome</keyword>
<reference evidence="1 2" key="1">
    <citation type="submission" date="2019-08" db="EMBL/GenBank/DDBJ databases">
        <title>Complete genome sequence of Candidatus Uab amorphum.</title>
        <authorList>
            <person name="Shiratori T."/>
            <person name="Suzuki S."/>
            <person name="Kakizawa Y."/>
            <person name="Ishida K."/>
        </authorList>
    </citation>
    <scope>NUCLEOTIDE SEQUENCE [LARGE SCALE GENOMIC DNA]</scope>
    <source>
        <strain evidence="1 2">SRT547</strain>
    </source>
</reference>
<proteinExistence type="predicted"/>
<protein>
    <submittedName>
        <fullName evidence="1">Uncharacterized protein</fullName>
    </submittedName>
</protein>
<gene>
    <name evidence="1" type="ORF">UABAM_00184</name>
</gene>
<dbReference type="AlphaFoldDB" id="A0A5S9F1Z5"/>
<sequence>MEDNSLHTALNVLIRVKDNLLETMVDELVAHQDDDPSSFSLQEIEDKFAIRMANLNTLIITLQDQISSGGGNQGIPRIITNVEDTTKDKLNSKLDELLEFVSPDEVLHLSVVPQSTENPDKFTIILVYQEYNG</sequence>
<accession>A0A5S9F1Z5</accession>
<name>A0A5S9F1Z5_UABAM</name>